<reference evidence="5" key="1">
    <citation type="submission" date="2018-06" db="EMBL/GenBank/DDBJ databases">
        <authorList>
            <person name="Zhirakovskaya E."/>
        </authorList>
    </citation>
    <scope>NUCLEOTIDE SEQUENCE</scope>
</reference>
<dbReference type="InterPro" id="IPR052355">
    <property type="entry name" value="CENP-V-like"/>
</dbReference>
<gene>
    <name evidence="5" type="ORF">MNBD_ALPHA04-1146</name>
</gene>
<evidence type="ECO:0000256" key="1">
    <source>
        <dbReference type="ARBA" id="ARBA00005495"/>
    </source>
</evidence>
<dbReference type="SUPFAM" id="SSF51316">
    <property type="entry name" value="Mss4-like"/>
    <property type="match status" value="1"/>
</dbReference>
<keyword evidence="3" id="KW-0862">Zinc</keyword>
<dbReference type="EMBL" id="UOEF01000170">
    <property type="protein sequence ID" value="VAV93838.1"/>
    <property type="molecule type" value="Genomic_DNA"/>
</dbReference>
<sequence length="145" mass="16351">MLNSKNLNAQCHCGNVKIDVSRQPDFIQDCNCSLCAKSGGIWGYFEPADVKVDGRTGSYTRKDYPQPAVEIRFCKFCGSTTHWILTADHIARTGQDDKMGVNMRLFDSADLDGIELRFPDGKNWFGETEFGFRRKAVILGKNYVL</sequence>
<feature type="domain" description="CENP-V/GFA" evidence="4">
    <location>
        <begin position="7"/>
        <end position="125"/>
    </location>
</feature>
<dbReference type="GO" id="GO:0016846">
    <property type="term" value="F:carbon-sulfur lyase activity"/>
    <property type="evidence" value="ECO:0007669"/>
    <property type="project" value="InterPro"/>
</dbReference>
<proteinExistence type="inferred from homology"/>
<evidence type="ECO:0000259" key="4">
    <source>
        <dbReference type="PROSITE" id="PS51891"/>
    </source>
</evidence>
<dbReference type="InterPro" id="IPR011057">
    <property type="entry name" value="Mss4-like_sf"/>
</dbReference>
<organism evidence="5">
    <name type="scientific">hydrothermal vent metagenome</name>
    <dbReference type="NCBI Taxonomy" id="652676"/>
    <lineage>
        <taxon>unclassified sequences</taxon>
        <taxon>metagenomes</taxon>
        <taxon>ecological metagenomes</taxon>
    </lineage>
</organism>
<dbReference type="Pfam" id="PF04828">
    <property type="entry name" value="GFA"/>
    <property type="match status" value="1"/>
</dbReference>
<evidence type="ECO:0000313" key="5">
    <source>
        <dbReference type="EMBL" id="VAV93838.1"/>
    </source>
</evidence>
<dbReference type="AlphaFoldDB" id="A0A3B0S015"/>
<evidence type="ECO:0000256" key="2">
    <source>
        <dbReference type="ARBA" id="ARBA00022723"/>
    </source>
</evidence>
<keyword evidence="2" id="KW-0479">Metal-binding</keyword>
<dbReference type="PANTHER" id="PTHR28620:SF1">
    <property type="entry name" value="CENP-V_GFA DOMAIN-CONTAINING PROTEIN"/>
    <property type="match status" value="1"/>
</dbReference>
<dbReference type="InterPro" id="IPR006913">
    <property type="entry name" value="CENP-V/GFA"/>
</dbReference>
<dbReference type="PROSITE" id="PS51891">
    <property type="entry name" value="CENP_V_GFA"/>
    <property type="match status" value="1"/>
</dbReference>
<evidence type="ECO:0000256" key="3">
    <source>
        <dbReference type="ARBA" id="ARBA00022833"/>
    </source>
</evidence>
<comment type="similarity">
    <text evidence="1">Belongs to the Gfa family.</text>
</comment>
<name>A0A3B0S015_9ZZZZ</name>
<protein>
    <recommendedName>
        <fullName evidence="4">CENP-V/GFA domain-containing protein</fullName>
    </recommendedName>
</protein>
<dbReference type="Gene3D" id="2.170.150.70">
    <property type="match status" value="1"/>
</dbReference>
<dbReference type="GO" id="GO:0046872">
    <property type="term" value="F:metal ion binding"/>
    <property type="evidence" value="ECO:0007669"/>
    <property type="project" value="UniProtKB-KW"/>
</dbReference>
<accession>A0A3B0S015</accession>
<dbReference type="PANTHER" id="PTHR28620">
    <property type="entry name" value="CENTROMERE PROTEIN V"/>
    <property type="match status" value="1"/>
</dbReference>